<dbReference type="CDD" id="cd02540">
    <property type="entry name" value="GT2_GlmU_N_bac"/>
    <property type="match status" value="1"/>
</dbReference>
<evidence type="ECO:0000259" key="19">
    <source>
        <dbReference type="Pfam" id="PF25087"/>
    </source>
</evidence>
<feature type="binding site" evidence="17">
    <location>
        <position position="170"/>
    </location>
    <ligand>
        <name>UDP-N-acetyl-alpha-D-glucosamine</name>
        <dbReference type="ChEBI" id="CHEBI:57705"/>
    </ligand>
</feature>
<keyword evidence="5 17" id="KW-0548">Nucleotidyltransferase</keyword>
<comment type="similarity">
    <text evidence="2 17">In the N-terminal section; belongs to the N-acetylglucosamine-1-phosphate uridyltransferase family.</text>
</comment>
<dbReference type="PANTHER" id="PTHR43584:SF3">
    <property type="entry name" value="BIFUNCTIONAL PROTEIN GLMU"/>
    <property type="match status" value="1"/>
</dbReference>
<dbReference type="Pfam" id="PF12804">
    <property type="entry name" value="NTP_transf_3"/>
    <property type="match status" value="1"/>
</dbReference>
<keyword evidence="21" id="KW-1185">Reference proteome</keyword>
<keyword evidence="7 17" id="KW-0677">Repeat</keyword>
<dbReference type="GO" id="GO:0071555">
    <property type="term" value="P:cell wall organization"/>
    <property type="evidence" value="ECO:0007669"/>
    <property type="project" value="UniProtKB-KW"/>
</dbReference>
<feature type="region of interest" description="Pyrophosphorylase" evidence="17">
    <location>
        <begin position="1"/>
        <end position="230"/>
    </location>
</feature>
<keyword evidence="9 17" id="KW-0133">Cell shape</keyword>
<dbReference type="InterPro" id="IPR056729">
    <property type="entry name" value="GMPPB_C"/>
</dbReference>
<dbReference type="EMBL" id="BMOF01000055">
    <property type="protein sequence ID" value="GGK06628.1"/>
    <property type="molecule type" value="Genomic_DNA"/>
</dbReference>
<dbReference type="InterPro" id="IPR050065">
    <property type="entry name" value="GlmU-like"/>
</dbReference>
<proteinExistence type="inferred from homology"/>
<keyword evidence="3 17" id="KW-0963">Cytoplasm</keyword>
<dbReference type="Gene3D" id="3.90.550.10">
    <property type="entry name" value="Spore Coat Polysaccharide Biosynthesis Protein SpsA, Chain A"/>
    <property type="match status" value="1"/>
</dbReference>
<dbReference type="Pfam" id="PF25087">
    <property type="entry name" value="GMPPB_C"/>
    <property type="match status" value="1"/>
</dbReference>
<dbReference type="AlphaFoldDB" id="A0A8J3FE16"/>
<comment type="catalytic activity">
    <reaction evidence="14 17">
        <text>alpha-D-glucosamine 1-phosphate + acetyl-CoA = N-acetyl-alpha-D-glucosamine 1-phosphate + CoA + H(+)</text>
        <dbReference type="Rhea" id="RHEA:13725"/>
        <dbReference type="ChEBI" id="CHEBI:15378"/>
        <dbReference type="ChEBI" id="CHEBI:57287"/>
        <dbReference type="ChEBI" id="CHEBI:57288"/>
        <dbReference type="ChEBI" id="CHEBI:57776"/>
        <dbReference type="ChEBI" id="CHEBI:58516"/>
        <dbReference type="EC" id="2.3.1.157"/>
    </reaction>
</comment>
<keyword evidence="8 17" id="KW-0460">Magnesium</keyword>
<feature type="binding site" evidence="17">
    <location>
        <position position="103"/>
    </location>
    <ligand>
        <name>Mg(2+)</name>
        <dbReference type="ChEBI" id="CHEBI:18420"/>
    </ligand>
</feature>
<name>A0A8J3FE16_9BACI</name>
<dbReference type="UniPathway" id="UPA00973"/>
<dbReference type="SUPFAM" id="SSF51161">
    <property type="entry name" value="Trimeric LpxA-like enzymes"/>
    <property type="match status" value="1"/>
</dbReference>
<dbReference type="NCBIfam" id="NF010934">
    <property type="entry name" value="PRK14354.1"/>
    <property type="match status" value="1"/>
</dbReference>
<dbReference type="GO" id="GO:0000902">
    <property type="term" value="P:cell morphogenesis"/>
    <property type="evidence" value="ECO:0007669"/>
    <property type="project" value="UniProtKB-UniRule"/>
</dbReference>
<accession>A0A8J3FE16</accession>
<evidence type="ECO:0000256" key="4">
    <source>
        <dbReference type="ARBA" id="ARBA00022679"/>
    </source>
</evidence>
<dbReference type="GO" id="GO:0016020">
    <property type="term" value="C:membrane"/>
    <property type="evidence" value="ECO:0007669"/>
    <property type="project" value="GOC"/>
</dbReference>
<dbReference type="RefSeq" id="WP_188818003.1">
    <property type="nucleotide sequence ID" value="NZ_BMOF01000055.1"/>
</dbReference>
<evidence type="ECO:0000256" key="1">
    <source>
        <dbReference type="ARBA" id="ARBA00007707"/>
    </source>
</evidence>
<feature type="binding site" evidence="17">
    <location>
        <position position="423"/>
    </location>
    <ligand>
        <name>acetyl-CoA</name>
        <dbReference type="ChEBI" id="CHEBI:57288"/>
    </ligand>
</feature>
<evidence type="ECO:0000313" key="21">
    <source>
        <dbReference type="Proteomes" id="UP000637720"/>
    </source>
</evidence>
<feature type="region of interest" description="Linker" evidence="17">
    <location>
        <begin position="231"/>
        <end position="251"/>
    </location>
</feature>
<gene>
    <name evidence="17 20" type="primary">glmU</name>
    <name evidence="20" type="ORF">GCM10007043_20880</name>
</gene>
<feature type="binding site" evidence="17">
    <location>
        <begin position="386"/>
        <end position="387"/>
    </location>
    <ligand>
        <name>acetyl-CoA</name>
        <dbReference type="ChEBI" id="CHEBI:57288"/>
    </ligand>
</feature>
<feature type="binding site" evidence="17">
    <location>
        <position position="377"/>
    </location>
    <ligand>
        <name>UDP-N-acetyl-alpha-D-glucosamine</name>
        <dbReference type="ChEBI" id="CHEBI:57705"/>
    </ligand>
</feature>
<evidence type="ECO:0000256" key="13">
    <source>
        <dbReference type="ARBA" id="ARBA00023316"/>
    </source>
</evidence>
<dbReference type="Proteomes" id="UP000637720">
    <property type="component" value="Unassembled WGS sequence"/>
</dbReference>
<dbReference type="InterPro" id="IPR038009">
    <property type="entry name" value="GlmU_C_LbH"/>
</dbReference>
<dbReference type="PANTHER" id="PTHR43584">
    <property type="entry name" value="NUCLEOTIDYL TRANSFERASE"/>
    <property type="match status" value="1"/>
</dbReference>
<dbReference type="NCBIfam" id="TIGR01173">
    <property type="entry name" value="glmU"/>
    <property type="match status" value="1"/>
</dbReference>
<feature type="binding site" evidence="17">
    <location>
        <begin position="9"/>
        <end position="12"/>
    </location>
    <ligand>
        <name>UDP-N-acetyl-alpha-D-glucosamine</name>
        <dbReference type="ChEBI" id="CHEBI:57705"/>
    </ligand>
</feature>
<evidence type="ECO:0000256" key="14">
    <source>
        <dbReference type="ARBA" id="ARBA00048247"/>
    </source>
</evidence>
<keyword evidence="6 17" id="KW-0479">Metal-binding</keyword>
<comment type="subunit">
    <text evidence="17">Homotrimer.</text>
</comment>
<keyword evidence="11 17" id="KW-0511">Multifunctional enzyme</keyword>
<comment type="pathway">
    <text evidence="17">Nucleotide-sugar biosynthesis; UDP-N-acetyl-alpha-D-glucosamine biosynthesis; UDP-N-acetyl-alpha-D-glucosamine from N-acetyl-alpha-D-glucosamine 1-phosphate: step 1/1.</text>
</comment>
<feature type="binding site" evidence="17">
    <location>
        <position position="228"/>
    </location>
    <ligand>
        <name>Mg(2+)</name>
        <dbReference type="ChEBI" id="CHEBI:18420"/>
    </ligand>
</feature>
<dbReference type="InterPro" id="IPR005882">
    <property type="entry name" value="Bifunctional_GlmU"/>
</dbReference>
<dbReference type="CDD" id="cd03353">
    <property type="entry name" value="LbH_GlmU_C"/>
    <property type="match status" value="1"/>
</dbReference>
<feature type="binding site" evidence="17">
    <location>
        <begin position="78"/>
        <end position="79"/>
    </location>
    <ligand>
        <name>UDP-N-acetyl-alpha-D-glucosamine</name>
        <dbReference type="ChEBI" id="CHEBI:57705"/>
    </ligand>
</feature>
<dbReference type="InterPro" id="IPR025877">
    <property type="entry name" value="MobA-like_NTP_Trfase"/>
</dbReference>
<keyword evidence="13 17" id="KW-0961">Cell wall biogenesis/degradation</keyword>
<feature type="binding site" evidence="17">
    <location>
        <position position="351"/>
    </location>
    <ligand>
        <name>UDP-N-acetyl-alpha-D-glucosamine</name>
        <dbReference type="ChEBI" id="CHEBI:57705"/>
    </ligand>
</feature>
<feature type="binding site" evidence="17">
    <location>
        <position position="23"/>
    </location>
    <ligand>
        <name>UDP-N-acetyl-alpha-D-glucosamine</name>
        <dbReference type="ChEBI" id="CHEBI:57705"/>
    </ligand>
</feature>
<reference evidence="20" key="2">
    <citation type="submission" date="2020-09" db="EMBL/GenBank/DDBJ databases">
        <authorList>
            <person name="Sun Q."/>
            <person name="Ohkuma M."/>
        </authorList>
    </citation>
    <scope>NUCLEOTIDE SEQUENCE</scope>
    <source>
        <strain evidence="20">JCM 14719</strain>
    </source>
</reference>
<dbReference type="GO" id="GO:0008360">
    <property type="term" value="P:regulation of cell shape"/>
    <property type="evidence" value="ECO:0007669"/>
    <property type="project" value="UniProtKB-KW"/>
</dbReference>
<dbReference type="GO" id="GO:0006048">
    <property type="term" value="P:UDP-N-acetylglucosamine biosynthetic process"/>
    <property type="evidence" value="ECO:0007669"/>
    <property type="project" value="UniProtKB-UniPathway"/>
</dbReference>
<dbReference type="GO" id="GO:0005737">
    <property type="term" value="C:cytoplasm"/>
    <property type="evidence" value="ECO:0007669"/>
    <property type="project" value="UniProtKB-SubCell"/>
</dbReference>
<comment type="caution">
    <text evidence="20">The sequence shown here is derived from an EMBL/GenBank/DDBJ whole genome shotgun (WGS) entry which is preliminary data.</text>
</comment>
<comment type="catalytic activity">
    <reaction evidence="15 17">
        <text>N-acetyl-alpha-D-glucosamine 1-phosphate + UTP + H(+) = UDP-N-acetyl-alpha-D-glucosamine + diphosphate</text>
        <dbReference type="Rhea" id="RHEA:13509"/>
        <dbReference type="ChEBI" id="CHEBI:15378"/>
        <dbReference type="ChEBI" id="CHEBI:33019"/>
        <dbReference type="ChEBI" id="CHEBI:46398"/>
        <dbReference type="ChEBI" id="CHEBI:57705"/>
        <dbReference type="ChEBI" id="CHEBI:57776"/>
        <dbReference type="EC" id="2.7.7.23"/>
    </reaction>
</comment>
<feature type="binding site" evidence="17">
    <location>
        <position position="155"/>
    </location>
    <ligand>
        <name>UDP-N-acetyl-alpha-D-glucosamine</name>
        <dbReference type="ChEBI" id="CHEBI:57705"/>
    </ligand>
</feature>
<organism evidence="20 21">
    <name type="scientific">Calditerricola satsumensis</name>
    <dbReference type="NCBI Taxonomy" id="373054"/>
    <lineage>
        <taxon>Bacteria</taxon>
        <taxon>Bacillati</taxon>
        <taxon>Bacillota</taxon>
        <taxon>Bacilli</taxon>
        <taxon>Bacillales</taxon>
        <taxon>Bacillaceae</taxon>
        <taxon>Calditerricola</taxon>
    </lineage>
</organism>
<evidence type="ECO:0000256" key="11">
    <source>
        <dbReference type="ARBA" id="ARBA00023268"/>
    </source>
</evidence>
<dbReference type="GO" id="GO:0000287">
    <property type="term" value="F:magnesium ion binding"/>
    <property type="evidence" value="ECO:0007669"/>
    <property type="project" value="UniProtKB-UniRule"/>
</dbReference>
<comment type="cofactor">
    <cofactor evidence="17">
        <name>Mg(2+)</name>
        <dbReference type="ChEBI" id="CHEBI:18420"/>
    </cofactor>
    <text evidence="17">Binds 1 Mg(2+) ion per subunit.</text>
</comment>
<evidence type="ECO:0000256" key="16">
    <source>
        <dbReference type="ARBA" id="ARBA00049628"/>
    </source>
</evidence>
<dbReference type="GO" id="GO:0019134">
    <property type="term" value="F:glucosamine-1-phosphate N-acetyltransferase activity"/>
    <property type="evidence" value="ECO:0007669"/>
    <property type="project" value="UniProtKB-UniRule"/>
</dbReference>
<feature type="domain" description="Mannose-1-phosphate guanyltransferase C-terminal" evidence="19">
    <location>
        <begin position="266"/>
        <end position="358"/>
    </location>
</feature>
<evidence type="ECO:0000256" key="10">
    <source>
        <dbReference type="ARBA" id="ARBA00022984"/>
    </source>
</evidence>
<comment type="similarity">
    <text evidence="1 17">In the C-terminal section; belongs to the transferase hexapeptide repeat family.</text>
</comment>
<comment type="pathway">
    <text evidence="17">Bacterial outer membrane biogenesis; LPS lipid A biosynthesis.</text>
</comment>
<evidence type="ECO:0000256" key="9">
    <source>
        <dbReference type="ARBA" id="ARBA00022960"/>
    </source>
</evidence>
<dbReference type="SUPFAM" id="SSF53448">
    <property type="entry name" value="Nucleotide-diphospho-sugar transferases"/>
    <property type="match status" value="1"/>
</dbReference>
<dbReference type="HAMAP" id="MF_01631">
    <property type="entry name" value="GlmU"/>
    <property type="match status" value="1"/>
</dbReference>
<dbReference type="EC" id="2.7.7.23" evidence="17"/>
<feature type="binding site" evidence="17">
    <location>
        <position position="228"/>
    </location>
    <ligand>
        <name>UDP-N-acetyl-alpha-D-glucosamine</name>
        <dbReference type="ChEBI" id="CHEBI:57705"/>
    </ligand>
</feature>
<comment type="caution">
    <text evidence="17">Lacks conserved residue(s) required for the propagation of feature annotation.</text>
</comment>
<dbReference type="Gene3D" id="2.160.10.10">
    <property type="entry name" value="Hexapeptide repeat proteins"/>
    <property type="match status" value="1"/>
</dbReference>
<feature type="binding site" evidence="17">
    <location>
        <position position="366"/>
    </location>
    <ligand>
        <name>UDP-N-acetyl-alpha-D-glucosamine</name>
        <dbReference type="ChEBI" id="CHEBI:57705"/>
    </ligand>
</feature>
<comment type="pathway">
    <text evidence="17">Nucleotide-sugar biosynthesis; UDP-N-acetyl-alpha-D-glucosamine biosynthesis; N-acetyl-alpha-D-glucosamine 1-phosphate from alpha-D-glucosamine 6-phosphate (route II): step 2/2.</text>
</comment>
<dbReference type="InterPro" id="IPR029044">
    <property type="entry name" value="Nucleotide-diphossugar_trans"/>
</dbReference>
<evidence type="ECO:0000256" key="6">
    <source>
        <dbReference type="ARBA" id="ARBA00022723"/>
    </source>
</evidence>
<comment type="subcellular location">
    <subcellularLocation>
        <location evidence="17">Cytoplasm</location>
    </subcellularLocation>
</comment>
<dbReference type="EC" id="2.3.1.157" evidence="17"/>
<evidence type="ECO:0000256" key="7">
    <source>
        <dbReference type="ARBA" id="ARBA00022737"/>
    </source>
</evidence>
<evidence type="ECO:0000259" key="18">
    <source>
        <dbReference type="Pfam" id="PF12804"/>
    </source>
</evidence>
<keyword evidence="12 17" id="KW-0012">Acyltransferase</keyword>
<dbReference type="InterPro" id="IPR011004">
    <property type="entry name" value="Trimer_LpxA-like_sf"/>
</dbReference>
<reference evidence="20" key="1">
    <citation type="journal article" date="2014" name="Int. J. Syst. Evol. Microbiol.">
        <title>Complete genome sequence of Corynebacterium casei LMG S-19264T (=DSM 44701T), isolated from a smear-ripened cheese.</title>
        <authorList>
            <consortium name="US DOE Joint Genome Institute (JGI-PGF)"/>
            <person name="Walter F."/>
            <person name="Albersmeier A."/>
            <person name="Kalinowski J."/>
            <person name="Ruckert C."/>
        </authorList>
    </citation>
    <scope>NUCLEOTIDE SEQUENCE</scope>
    <source>
        <strain evidence="20">JCM 14719</strain>
    </source>
</reference>
<comment type="function">
    <text evidence="16 17">Catalyzes the last two sequential reactions in the de novo biosynthetic pathway for UDP-N-acetylglucosamine (UDP-GlcNAc). The C-terminal domain catalyzes the transfer of acetyl group from acetyl coenzyme A to glucosamine-1-phosphate (GlcN-1-P) to produce N-acetylglucosamine-1-phosphate (GlcNAc-1-P), which is converted into UDP-GlcNAc by the transfer of uridine 5-monophosphate (from uridine 5-triphosphate), a reaction catalyzed by the N-terminal domain.</text>
</comment>
<dbReference type="GO" id="GO:0009252">
    <property type="term" value="P:peptidoglycan biosynthetic process"/>
    <property type="evidence" value="ECO:0007669"/>
    <property type="project" value="UniProtKB-UniRule"/>
</dbReference>
<evidence type="ECO:0000256" key="15">
    <source>
        <dbReference type="ARBA" id="ARBA00048493"/>
    </source>
</evidence>
<feature type="binding site" evidence="17">
    <location>
        <position position="140"/>
    </location>
    <ligand>
        <name>UDP-N-acetyl-alpha-D-glucosamine</name>
        <dbReference type="ChEBI" id="CHEBI:57705"/>
    </ligand>
</feature>
<keyword evidence="10 17" id="KW-0573">Peptidoglycan synthesis</keyword>
<dbReference type="UniPathway" id="UPA00113">
    <property type="reaction ID" value="UER00532"/>
</dbReference>
<feature type="region of interest" description="N-acetyltransferase" evidence="17">
    <location>
        <begin position="252"/>
        <end position="457"/>
    </location>
</feature>
<feature type="binding site" evidence="17">
    <location>
        <position position="73"/>
    </location>
    <ligand>
        <name>UDP-N-acetyl-alpha-D-glucosamine</name>
        <dbReference type="ChEBI" id="CHEBI:57705"/>
    </ligand>
</feature>
<protein>
    <recommendedName>
        <fullName evidence="17">Bifunctional protein GlmU</fullName>
    </recommendedName>
    <domain>
        <recommendedName>
            <fullName evidence="17">UDP-N-acetylglucosamine pyrophosphorylase</fullName>
            <ecNumber evidence="17">2.7.7.23</ecNumber>
        </recommendedName>
        <alternativeName>
            <fullName evidence="17">N-acetylglucosamine-1-phosphate uridyltransferase</fullName>
        </alternativeName>
    </domain>
    <domain>
        <recommendedName>
            <fullName evidence="17">Glucosamine-1-phosphate N-acetyltransferase</fullName>
            <ecNumber evidence="17">2.3.1.157</ecNumber>
        </recommendedName>
    </domain>
</protein>
<evidence type="ECO:0000256" key="2">
    <source>
        <dbReference type="ARBA" id="ARBA00007947"/>
    </source>
</evidence>
<evidence type="ECO:0000256" key="8">
    <source>
        <dbReference type="ARBA" id="ARBA00022842"/>
    </source>
</evidence>
<dbReference type="GO" id="GO:0003977">
    <property type="term" value="F:UDP-N-acetylglucosamine diphosphorylase activity"/>
    <property type="evidence" value="ECO:0007669"/>
    <property type="project" value="UniProtKB-UniRule"/>
</dbReference>
<feature type="domain" description="MobA-like NTP transferase" evidence="18">
    <location>
        <begin position="6"/>
        <end position="161"/>
    </location>
</feature>
<evidence type="ECO:0000256" key="12">
    <source>
        <dbReference type="ARBA" id="ARBA00023315"/>
    </source>
</evidence>
<evidence type="ECO:0000256" key="3">
    <source>
        <dbReference type="ARBA" id="ARBA00022490"/>
    </source>
</evidence>
<feature type="active site" description="Proton acceptor" evidence="17">
    <location>
        <position position="363"/>
    </location>
</feature>
<feature type="binding site" evidence="17">
    <location>
        <position position="333"/>
    </location>
    <ligand>
        <name>UDP-N-acetyl-alpha-D-glucosamine</name>
        <dbReference type="ChEBI" id="CHEBI:57705"/>
    </ligand>
</feature>
<evidence type="ECO:0000313" key="20">
    <source>
        <dbReference type="EMBL" id="GGK06628.1"/>
    </source>
</evidence>
<feature type="binding site" evidence="17">
    <location>
        <position position="440"/>
    </location>
    <ligand>
        <name>acetyl-CoA</name>
        <dbReference type="ChEBI" id="CHEBI:57288"/>
    </ligand>
</feature>
<keyword evidence="4 17" id="KW-0808">Transferase</keyword>
<evidence type="ECO:0000256" key="5">
    <source>
        <dbReference type="ARBA" id="ARBA00022695"/>
    </source>
</evidence>
<sequence length="457" mass="48995">MAATYAIVLAAGLGTRMKSKRSKVMHPVCGKPMVGHVVDTLTALGVDEIVVVVGHGAEAVRAYLGDRVRYAVQEEQLGTGHAVRCAAPILGEREGTTFVLCGDTPLLRPETLAAMRQEHERKQAAVTLLTTTAVDPTGYGRVVRDGAGDVVRIVEHKDATEEERRIREINTGTYCFDNRKLFSALEEVTNDNAQGEYYLTDCVAILRRRGETVAAHYTPDEAETIGINDRVALARAEAILRRRINEAHMKNGVTIVDPATTYIDAGVMIGRDTVILPGTRLAGETVIGEDAVIGPYTEILDSQIGSGVVIRHSVIVKSAVADGAEIGPFAHLRPGTRIGEGVRVGNFVEVKNSVIGPRSKAAHLTYIGDADVGADVNFGCGSVVVNYDGRTKHRTVVEDGAFIGCNTNLVAPVRVGKGAYTAAGSTITDDVPDYALAIARARQINKPEYVKKWKSEA</sequence>
<evidence type="ECO:0000256" key="17">
    <source>
        <dbReference type="HAMAP-Rule" id="MF_01631"/>
    </source>
</evidence>
<dbReference type="GO" id="GO:0009245">
    <property type="term" value="P:lipid A biosynthetic process"/>
    <property type="evidence" value="ECO:0007669"/>
    <property type="project" value="UniProtKB-UniRule"/>
</dbReference>